<evidence type="ECO:0000256" key="1">
    <source>
        <dbReference type="ARBA" id="ARBA00004141"/>
    </source>
</evidence>
<evidence type="ECO:0000256" key="9">
    <source>
        <dbReference type="ARBA" id="ARBA00023136"/>
    </source>
</evidence>
<keyword evidence="7 11" id="KW-1133">Transmembrane helix</keyword>
<dbReference type="GO" id="GO:0005524">
    <property type="term" value="F:ATP binding"/>
    <property type="evidence" value="ECO:0007669"/>
    <property type="project" value="UniProtKB-KW"/>
</dbReference>
<gene>
    <name evidence="14" type="ORF">EV420DRAFT_1662359</name>
</gene>
<dbReference type="GO" id="GO:0016887">
    <property type="term" value="F:ATP hydrolysis activity"/>
    <property type="evidence" value="ECO:0007669"/>
    <property type="project" value="InterPro"/>
</dbReference>
<dbReference type="FunFam" id="1.20.1560.10:FF:000061">
    <property type="entry name" value="ATP-binding cassette transporter YOR1"/>
    <property type="match status" value="1"/>
</dbReference>
<accession>A0AA39NQC0</accession>
<organism evidence="14 15">
    <name type="scientific">Armillaria tabescens</name>
    <name type="common">Ringless honey mushroom</name>
    <name type="synonym">Agaricus tabescens</name>
    <dbReference type="NCBI Taxonomy" id="1929756"/>
    <lineage>
        <taxon>Eukaryota</taxon>
        <taxon>Fungi</taxon>
        <taxon>Dikarya</taxon>
        <taxon>Basidiomycota</taxon>
        <taxon>Agaricomycotina</taxon>
        <taxon>Agaricomycetes</taxon>
        <taxon>Agaricomycetidae</taxon>
        <taxon>Agaricales</taxon>
        <taxon>Marasmiineae</taxon>
        <taxon>Physalacriaceae</taxon>
        <taxon>Desarmillaria</taxon>
    </lineage>
</organism>
<reference evidence="14" key="1">
    <citation type="submission" date="2023-06" db="EMBL/GenBank/DDBJ databases">
        <authorList>
            <consortium name="Lawrence Berkeley National Laboratory"/>
            <person name="Ahrendt S."/>
            <person name="Sahu N."/>
            <person name="Indic B."/>
            <person name="Wong-Bajracharya J."/>
            <person name="Merenyi Z."/>
            <person name="Ke H.-M."/>
            <person name="Monk M."/>
            <person name="Kocsube S."/>
            <person name="Drula E."/>
            <person name="Lipzen A."/>
            <person name="Balint B."/>
            <person name="Henrissat B."/>
            <person name="Andreopoulos B."/>
            <person name="Martin F.M."/>
            <person name="Harder C.B."/>
            <person name="Rigling D."/>
            <person name="Ford K.L."/>
            <person name="Foster G.D."/>
            <person name="Pangilinan J."/>
            <person name="Papanicolaou A."/>
            <person name="Barry K."/>
            <person name="LaButti K."/>
            <person name="Viragh M."/>
            <person name="Koriabine M."/>
            <person name="Yan M."/>
            <person name="Riley R."/>
            <person name="Champramary S."/>
            <person name="Plett K.L."/>
            <person name="Tsai I.J."/>
            <person name="Slot J."/>
            <person name="Sipos G."/>
            <person name="Plett J."/>
            <person name="Nagy L.G."/>
            <person name="Grigoriev I.V."/>
        </authorList>
    </citation>
    <scope>NUCLEOTIDE SEQUENCE</scope>
    <source>
        <strain evidence="14">CCBAS 213</strain>
    </source>
</reference>
<dbReference type="SUPFAM" id="SSF52540">
    <property type="entry name" value="P-loop containing nucleoside triphosphate hydrolases"/>
    <property type="match status" value="2"/>
</dbReference>
<feature type="transmembrane region" description="Helical" evidence="11">
    <location>
        <begin position="1014"/>
        <end position="1034"/>
    </location>
</feature>
<evidence type="ECO:0000313" key="14">
    <source>
        <dbReference type="EMBL" id="KAK0469912.1"/>
    </source>
</evidence>
<evidence type="ECO:0000256" key="11">
    <source>
        <dbReference type="SAM" id="Phobius"/>
    </source>
</evidence>
<feature type="transmembrane region" description="Helical" evidence="11">
    <location>
        <begin position="294"/>
        <end position="311"/>
    </location>
</feature>
<evidence type="ECO:0000256" key="5">
    <source>
        <dbReference type="ARBA" id="ARBA00022741"/>
    </source>
</evidence>
<dbReference type="CDD" id="cd18606">
    <property type="entry name" value="ABC_6TM_YOR1_D2_like"/>
    <property type="match status" value="1"/>
</dbReference>
<dbReference type="InterPro" id="IPR003593">
    <property type="entry name" value="AAA+_ATPase"/>
</dbReference>
<dbReference type="CDD" id="cd03250">
    <property type="entry name" value="ABCC_MRP_domain1"/>
    <property type="match status" value="1"/>
</dbReference>
<feature type="region of interest" description="Disordered" evidence="10">
    <location>
        <begin position="475"/>
        <end position="501"/>
    </location>
</feature>
<keyword evidence="8" id="KW-0843">Virulence</keyword>
<dbReference type="Proteomes" id="UP001175211">
    <property type="component" value="Unassembled WGS sequence"/>
</dbReference>
<dbReference type="InterPro" id="IPR036640">
    <property type="entry name" value="ABC1_TM_sf"/>
</dbReference>
<dbReference type="PANTHER" id="PTHR24223">
    <property type="entry name" value="ATP-BINDING CASSETTE SUB-FAMILY C"/>
    <property type="match status" value="1"/>
</dbReference>
<feature type="transmembrane region" description="Helical" evidence="11">
    <location>
        <begin position="829"/>
        <end position="859"/>
    </location>
</feature>
<feature type="non-terminal residue" evidence="14">
    <location>
        <position position="1377"/>
    </location>
</feature>
<feature type="transmembrane region" description="Helical" evidence="11">
    <location>
        <begin position="371"/>
        <end position="394"/>
    </location>
</feature>
<dbReference type="GeneID" id="85362480"/>
<evidence type="ECO:0000256" key="2">
    <source>
        <dbReference type="ARBA" id="ARBA00009726"/>
    </source>
</evidence>
<feature type="region of interest" description="Disordered" evidence="10">
    <location>
        <begin position="726"/>
        <end position="746"/>
    </location>
</feature>
<evidence type="ECO:0000313" key="15">
    <source>
        <dbReference type="Proteomes" id="UP001175211"/>
    </source>
</evidence>
<keyword evidence="4 11" id="KW-0812">Transmembrane</keyword>
<feature type="domain" description="ABC transporter" evidence="12">
    <location>
        <begin position="1109"/>
        <end position="1356"/>
    </location>
</feature>
<dbReference type="PANTHER" id="PTHR24223:SF456">
    <property type="entry name" value="MULTIDRUG RESISTANCE-ASSOCIATED PROTEIN LETHAL(2)03659"/>
    <property type="match status" value="1"/>
</dbReference>
<feature type="compositionally biased region" description="Basic residues" evidence="10">
    <location>
        <begin position="486"/>
        <end position="498"/>
    </location>
</feature>
<dbReference type="GO" id="GO:0016020">
    <property type="term" value="C:membrane"/>
    <property type="evidence" value="ECO:0007669"/>
    <property type="project" value="UniProtKB-SubCell"/>
</dbReference>
<dbReference type="CDD" id="cd03244">
    <property type="entry name" value="ABCC_MRP_domain2"/>
    <property type="match status" value="1"/>
</dbReference>
<feature type="compositionally biased region" description="Acidic residues" evidence="10">
    <location>
        <begin position="732"/>
        <end position="745"/>
    </location>
</feature>
<dbReference type="CDD" id="cd18597">
    <property type="entry name" value="ABC_6TM_YOR1_D1_like"/>
    <property type="match status" value="1"/>
</dbReference>
<keyword evidence="9 11" id="KW-0472">Membrane</keyword>
<dbReference type="FunFam" id="3.40.50.300:FF:000997">
    <property type="entry name" value="Multidrug resistance-associated protein 1"/>
    <property type="match status" value="1"/>
</dbReference>
<dbReference type="Gene3D" id="3.40.50.300">
    <property type="entry name" value="P-loop containing nucleotide triphosphate hydrolases"/>
    <property type="match status" value="2"/>
</dbReference>
<dbReference type="InterPro" id="IPR017871">
    <property type="entry name" value="ABC_transporter-like_CS"/>
</dbReference>
<evidence type="ECO:0000259" key="12">
    <source>
        <dbReference type="PROSITE" id="PS50893"/>
    </source>
</evidence>
<evidence type="ECO:0000256" key="8">
    <source>
        <dbReference type="ARBA" id="ARBA00023026"/>
    </source>
</evidence>
<dbReference type="Pfam" id="PF00664">
    <property type="entry name" value="ABC_membrane"/>
    <property type="match status" value="2"/>
</dbReference>
<dbReference type="FunFam" id="3.40.50.300:FF:000565">
    <property type="entry name" value="ABC bile acid transporter"/>
    <property type="match status" value="1"/>
</dbReference>
<proteinExistence type="inferred from homology"/>
<feature type="domain" description="ABC transmembrane type-1" evidence="13">
    <location>
        <begin position="797"/>
        <end position="1071"/>
    </location>
</feature>
<keyword evidence="15" id="KW-1185">Reference proteome</keyword>
<evidence type="ECO:0000256" key="10">
    <source>
        <dbReference type="SAM" id="MobiDB-lite"/>
    </source>
</evidence>
<dbReference type="InterPro" id="IPR003439">
    <property type="entry name" value="ABC_transporter-like_ATP-bd"/>
</dbReference>
<feature type="transmembrane region" description="Helical" evidence="11">
    <location>
        <begin position="793"/>
        <end position="817"/>
    </location>
</feature>
<evidence type="ECO:0000256" key="7">
    <source>
        <dbReference type="ARBA" id="ARBA00022989"/>
    </source>
</evidence>
<dbReference type="FunFam" id="1.20.1560.10:FF:000010">
    <property type="entry name" value="Multidrug resistance-associated ABC transporter"/>
    <property type="match status" value="1"/>
</dbReference>
<dbReference type="InterPro" id="IPR050173">
    <property type="entry name" value="ABC_transporter_C-like"/>
</dbReference>
<comment type="subcellular location">
    <subcellularLocation>
        <location evidence="1">Membrane</location>
        <topology evidence="1">Multi-pass membrane protein</topology>
    </subcellularLocation>
</comment>
<evidence type="ECO:0000259" key="13">
    <source>
        <dbReference type="PROSITE" id="PS50929"/>
    </source>
</evidence>
<keyword evidence="3" id="KW-0813">Transport</keyword>
<protein>
    <submittedName>
        <fullName evidence="14">ABC transporter</fullName>
    </submittedName>
</protein>
<evidence type="ECO:0000256" key="3">
    <source>
        <dbReference type="ARBA" id="ARBA00022448"/>
    </source>
</evidence>
<dbReference type="InterPro" id="IPR011527">
    <property type="entry name" value="ABC1_TM_dom"/>
</dbReference>
<dbReference type="GO" id="GO:0140359">
    <property type="term" value="F:ABC-type transporter activity"/>
    <property type="evidence" value="ECO:0007669"/>
    <property type="project" value="InterPro"/>
</dbReference>
<dbReference type="PROSITE" id="PS50893">
    <property type="entry name" value="ABC_TRANSPORTER_2"/>
    <property type="match status" value="2"/>
</dbReference>
<dbReference type="Gene3D" id="1.20.1560.10">
    <property type="entry name" value="ABC transporter type 1, transmembrane domain"/>
    <property type="match status" value="2"/>
</dbReference>
<feature type="transmembrane region" description="Helical" evidence="11">
    <location>
        <begin position="917"/>
        <end position="945"/>
    </location>
</feature>
<feature type="domain" description="ABC transporter" evidence="12">
    <location>
        <begin position="498"/>
        <end position="724"/>
    </location>
</feature>
<dbReference type="Pfam" id="PF00005">
    <property type="entry name" value="ABC_tran"/>
    <property type="match status" value="2"/>
</dbReference>
<keyword evidence="5" id="KW-0547">Nucleotide-binding</keyword>
<dbReference type="SMART" id="SM00382">
    <property type="entry name" value="AAA"/>
    <property type="match status" value="2"/>
</dbReference>
<dbReference type="RefSeq" id="XP_060339705.1">
    <property type="nucleotide sequence ID" value="XM_060478932.1"/>
</dbReference>
<evidence type="ECO:0000256" key="6">
    <source>
        <dbReference type="ARBA" id="ARBA00022840"/>
    </source>
</evidence>
<dbReference type="PROSITE" id="PS00211">
    <property type="entry name" value="ABC_TRANSPORTER_1"/>
    <property type="match status" value="1"/>
</dbReference>
<keyword evidence="6" id="KW-0067">ATP-binding</keyword>
<dbReference type="EMBL" id="JAUEPS010000001">
    <property type="protein sequence ID" value="KAK0469912.1"/>
    <property type="molecule type" value="Genomic_DNA"/>
</dbReference>
<dbReference type="InterPro" id="IPR027417">
    <property type="entry name" value="P-loop_NTPase"/>
</dbReference>
<sequence>RWQRIPFISLTAPPPKASIQEAELLPETQANWFEILTFGWITSLLALGYARPLEAPDLYKLQDNRGAAFIGDQITASFEKRRLAAAAYNRRLLNGDVKPGIKALWWTLRGKRAEREKQWRDKDGQRKPSLVLAINDSVKWWFWSAGILKVLGDTAQFTSPLLVKAIIDFATDSYNGHRTGDYASIPPIGKGIGLTFGLLGLQVVSSLSTHHYFYRSASTGVLIRGGLINAIYARSLRLTSRARSKLPNGLIMNHISTDVSRIDFCAGFFHMAWSAPIQLIICLVLLLLTLGPSALAGFAFFVVAAPIQTMVMKKLFAIRENGMKWTDKRAKLLQELLGGMKVVKFFAWEIPFAKRIWEFRQKEMSFVRSLLLVRAANNAVAISMPALASVVAFLTYSATGHELEASAIFTSLTLFQLLRLPLMLLPTSLSAIADAQNATQRLYDVFEAETLEETIDREDDLHVAVEVKNVSFTWDAPPPQAAEGKKGKKDKKKSRGKRKPEAVISSTGEVFELKDISLSIPRGQLVAVVGAVGSGKTSLLQGMVGEMRRVPNINGDRGTIKFGGSVGYCPQSAWIQNATIRDNICFGRPFEKDKYWQAIKDSCLEPDLDMLPNGDMTEVGEKGISLSGGQKQRLNICRAIYCDTDIQIFDDPLSALDAHVGKAVFQNVLREAAPGKTRILVTHALHFLPQVDYIFTIADGHIAERGTYDELMQKDGEFSKFYKEFGTGEEKEEREEEEEGEEGEAIEGIMTDKENFQTKFTSGPGLMQAEERNTGAISWSVYKRFSDAGRGRVVLPILFFSIVFVQGAMVMASYWLVYWQEVKWDRPQGFYMGIYAMLGVVQALATFVMGSMFAVLTYFASQRLHSLAVDRIMSAPMSFFETTPLGRIMNRFSKDIDTIDNILGDSLRTLVGPASSVVGAIILIAIILPWFLIAVFFILIVYIYAAAFYRASARELKVHAVLRSSLYSHFSESLTGLATIRAYGESERFLKENEERIDVENRAYWLTVTNQRWLSIRLDLLGALLTFSVAMLTVGTRFSISPAQTGLALSYILSVQQAFGWLVRQSAEVENDMNSVERVVHYATEIEQEAPHVLPNSKVPESWPSVGHIELKDVVLSYRTGLPAVLKGITMTVKAGEKIGIVGRTGAGKSSIMTALYRLVELSSGSIHIDGVDISTVGLTELRKSLSIIPQDALLFSGTLRSNLDPFNSHDDARLWDALKRSYLVESPAKAVADENGDVSTPINRFSLDTVIEDEGANLSIGQRSLVSLARALVKDSRILILDEATASVDYETDRNIQDTITHEFQDRTILCIAHRLRTIISYDRICVLDAGEIAEFDTPSQLYQKTDGIFRGMCDRSSITLDDIRLSASTTKFLNN</sequence>
<comment type="similarity">
    <text evidence="2">Belongs to the ABC transporter superfamily. ABCC family. Conjugate transporter (TC 3.A.1.208) subfamily.</text>
</comment>
<comment type="caution">
    <text evidence="14">The sequence shown here is derived from an EMBL/GenBank/DDBJ whole genome shotgun (WGS) entry which is preliminary data.</text>
</comment>
<feature type="domain" description="ABC transmembrane type-1" evidence="13">
    <location>
        <begin position="145"/>
        <end position="434"/>
    </location>
</feature>
<dbReference type="SUPFAM" id="SSF90123">
    <property type="entry name" value="ABC transporter transmembrane region"/>
    <property type="match status" value="2"/>
</dbReference>
<name>A0AA39NQC0_ARMTA</name>
<dbReference type="PROSITE" id="PS50929">
    <property type="entry name" value="ABC_TM1F"/>
    <property type="match status" value="2"/>
</dbReference>
<evidence type="ECO:0000256" key="4">
    <source>
        <dbReference type="ARBA" id="ARBA00022692"/>
    </source>
</evidence>